<dbReference type="OMA" id="EYWKRIL"/>
<name>H2Y0E1_CIOIN</name>
<dbReference type="Pfam" id="PF04030">
    <property type="entry name" value="ALO"/>
    <property type="match status" value="1"/>
</dbReference>
<dbReference type="InterPro" id="IPR010031">
    <property type="entry name" value="FAD_lactone_oxidase-like"/>
</dbReference>
<reference evidence="3" key="4">
    <citation type="submission" date="2025-09" db="UniProtKB">
        <authorList>
            <consortium name="Ensembl"/>
        </authorList>
    </citation>
    <scope>IDENTIFICATION</scope>
</reference>
<organism evidence="3 4">
    <name type="scientific">Ciona intestinalis</name>
    <name type="common">Transparent sea squirt</name>
    <name type="synonym">Ascidia intestinalis</name>
    <dbReference type="NCBI Taxonomy" id="7719"/>
    <lineage>
        <taxon>Eukaryota</taxon>
        <taxon>Metazoa</taxon>
        <taxon>Chordata</taxon>
        <taxon>Tunicata</taxon>
        <taxon>Ascidiacea</taxon>
        <taxon>Phlebobranchia</taxon>
        <taxon>Cionidae</taxon>
        <taxon>Ciona</taxon>
    </lineage>
</organism>
<dbReference type="STRING" id="7719.ENSCINP00000035375"/>
<dbReference type="InterPro" id="IPR007173">
    <property type="entry name" value="ALO_C"/>
</dbReference>
<reference evidence="3" key="2">
    <citation type="journal article" date="2008" name="Genome Biol.">
        <title>Improved genome assembly and evidence-based global gene model set for the chordate Ciona intestinalis: new insight into intron and operon populations.</title>
        <authorList>
            <person name="Satou Y."/>
            <person name="Mineta K."/>
            <person name="Ogasawara M."/>
            <person name="Sasakura Y."/>
            <person name="Shoguchi E."/>
            <person name="Ueno K."/>
            <person name="Yamada L."/>
            <person name="Matsumoto J."/>
            <person name="Wasserscheid J."/>
            <person name="Dewar K."/>
            <person name="Wiley G.B."/>
            <person name="Macmil S.L."/>
            <person name="Roe B.A."/>
            <person name="Zeller R.W."/>
            <person name="Hastings K.E."/>
            <person name="Lemaire P."/>
            <person name="Lindquist E."/>
            <person name="Endo T."/>
            <person name="Hotta K."/>
            <person name="Inaba K."/>
        </authorList>
    </citation>
    <scope>NUCLEOTIDE SEQUENCE [LARGE SCALE GENOMIC DNA]</scope>
    <source>
        <strain evidence="3">wild type</strain>
    </source>
</reference>
<accession>H2Y0E1</accession>
<dbReference type="Ensembl" id="ENSCINT00000037296.1">
    <property type="protein sequence ID" value="ENSCINP00000035375.1"/>
    <property type="gene ID" value="ENSCING00000018119.1"/>
</dbReference>
<keyword evidence="1" id="KW-0560">Oxidoreductase</keyword>
<dbReference type="HOGENOM" id="CLU_2711161_0_0_1"/>
<evidence type="ECO:0000313" key="3">
    <source>
        <dbReference type="Ensembl" id="ENSCINP00000035375.1"/>
    </source>
</evidence>
<dbReference type="InParanoid" id="H2Y0E1"/>
<sequence>RPYGKLVPHDKWFTFYENLALKYGGRPHWAKDHKVNSQTFQQIYPNFNKFMKLRSELDPDNLFLNEYWKRILK</sequence>
<dbReference type="AlphaFoldDB" id="H2Y0E1"/>
<dbReference type="GO" id="GO:0003885">
    <property type="term" value="F:D-arabinono-1,4-lactone oxidase activity"/>
    <property type="evidence" value="ECO:0007669"/>
    <property type="project" value="InterPro"/>
</dbReference>
<reference evidence="3" key="3">
    <citation type="submission" date="2025-08" db="UniProtKB">
        <authorList>
            <consortium name="Ensembl"/>
        </authorList>
    </citation>
    <scope>IDENTIFICATION</scope>
</reference>
<feature type="domain" description="D-arabinono-1,4-lactone oxidase C-terminal" evidence="2">
    <location>
        <begin position="1"/>
        <end position="70"/>
    </location>
</feature>
<dbReference type="GO" id="GO:0016020">
    <property type="term" value="C:membrane"/>
    <property type="evidence" value="ECO:0007669"/>
    <property type="project" value="InterPro"/>
</dbReference>
<dbReference type="PANTHER" id="PTHR43762:SF1">
    <property type="entry name" value="D-ARABINONO-1,4-LACTONE OXIDASE"/>
    <property type="match status" value="1"/>
</dbReference>
<keyword evidence="4" id="KW-1185">Reference proteome</keyword>
<proteinExistence type="predicted"/>
<dbReference type="InterPro" id="IPR016171">
    <property type="entry name" value="Vanillyl_alc_oxidase_C-sub2"/>
</dbReference>
<evidence type="ECO:0000313" key="4">
    <source>
        <dbReference type="Proteomes" id="UP000008144"/>
    </source>
</evidence>
<dbReference type="EMBL" id="EAAA01000132">
    <property type="status" value="NOT_ANNOTATED_CDS"/>
    <property type="molecule type" value="Genomic_DNA"/>
</dbReference>
<dbReference type="Gene3D" id="1.10.45.10">
    <property type="entry name" value="Vanillyl-alcohol Oxidase, Chain A, domain 4"/>
    <property type="match status" value="1"/>
</dbReference>
<dbReference type="PANTHER" id="PTHR43762">
    <property type="entry name" value="L-GULONOLACTONE OXIDASE"/>
    <property type="match status" value="1"/>
</dbReference>
<reference evidence="4" key="1">
    <citation type="journal article" date="2002" name="Science">
        <title>The draft genome of Ciona intestinalis: insights into chordate and vertebrate origins.</title>
        <authorList>
            <person name="Dehal P."/>
            <person name="Satou Y."/>
            <person name="Campbell R.K."/>
            <person name="Chapman J."/>
            <person name="Degnan B."/>
            <person name="De Tomaso A."/>
            <person name="Davidson B."/>
            <person name="Di Gregorio A."/>
            <person name="Gelpke M."/>
            <person name="Goodstein D.M."/>
            <person name="Harafuji N."/>
            <person name="Hastings K.E."/>
            <person name="Ho I."/>
            <person name="Hotta K."/>
            <person name="Huang W."/>
            <person name="Kawashima T."/>
            <person name="Lemaire P."/>
            <person name="Martinez D."/>
            <person name="Meinertzhagen I.A."/>
            <person name="Necula S."/>
            <person name="Nonaka M."/>
            <person name="Putnam N."/>
            <person name="Rash S."/>
            <person name="Saiga H."/>
            <person name="Satake M."/>
            <person name="Terry A."/>
            <person name="Yamada L."/>
            <person name="Wang H.G."/>
            <person name="Awazu S."/>
            <person name="Azumi K."/>
            <person name="Boore J."/>
            <person name="Branno M."/>
            <person name="Chin-Bow S."/>
            <person name="DeSantis R."/>
            <person name="Doyle S."/>
            <person name="Francino P."/>
            <person name="Keys D.N."/>
            <person name="Haga S."/>
            <person name="Hayashi H."/>
            <person name="Hino K."/>
            <person name="Imai K.S."/>
            <person name="Inaba K."/>
            <person name="Kano S."/>
            <person name="Kobayashi K."/>
            <person name="Kobayashi M."/>
            <person name="Lee B.I."/>
            <person name="Makabe K.W."/>
            <person name="Manohar C."/>
            <person name="Matassi G."/>
            <person name="Medina M."/>
            <person name="Mochizuki Y."/>
            <person name="Mount S."/>
            <person name="Morishita T."/>
            <person name="Miura S."/>
            <person name="Nakayama A."/>
            <person name="Nishizaka S."/>
            <person name="Nomoto H."/>
            <person name="Ohta F."/>
            <person name="Oishi K."/>
            <person name="Rigoutsos I."/>
            <person name="Sano M."/>
            <person name="Sasaki A."/>
            <person name="Sasakura Y."/>
            <person name="Shoguchi E."/>
            <person name="Shin-i T."/>
            <person name="Spagnuolo A."/>
            <person name="Stainier D."/>
            <person name="Suzuki M.M."/>
            <person name="Tassy O."/>
            <person name="Takatori N."/>
            <person name="Tokuoka M."/>
            <person name="Yagi K."/>
            <person name="Yoshizaki F."/>
            <person name="Wada S."/>
            <person name="Zhang C."/>
            <person name="Hyatt P.D."/>
            <person name="Larimer F."/>
            <person name="Detter C."/>
            <person name="Doggett N."/>
            <person name="Glavina T."/>
            <person name="Hawkins T."/>
            <person name="Richardson P."/>
            <person name="Lucas S."/>
            <person name="Kohara Y."/>
            <person name="Levine M."/>
            <person name="Satoh N."/>
            <person name="Rokhsar D.S."/>
        </authorList>
    </citation>
    <scope>NUCLEOTIDE SEQUENCE [LARGE SCALE GENOMIC DNA]</scope>
</reference>
<protein>
    <recommendedName>
        <fullName evidence="2">D-arabinono-1,4-lactone oxidase C-terminal domain-containing protein</fullName>
    </recommendedName>
</protein>
<dbReference type="GeneTree" id="ENSGT00510000049722"/>
<dbReference type="Proteomes" id="UP000008144">
    <property type="component" value="Chromosome 1"/>
</dbReference>
<evidence type="ECO:0000259" key="2">
    <source>
        <dbReference type="Pfam" id="PF04030"/>
    </source>
</evidence>
<dbReference type="Gene3D" id="3.30.70.2520">
    <property type="match status" value="1"/>
</dbReference>
<evidence type="ECO:0000256" key="1">
    <source>
        <dbReference type="ARBA" id="ARBA00023002"/>
    </source>
</evidence>